<dbReference type="EMBL" id="LKET01000051">
    <property type="protein sequence ID" value="KPU42965.1"/>
    <property type="molecule type" value="Genomic_DNA"/>
</dbReference>
<dbReference type="RefSeq" id="WP_054876698.1">
    <property type="nucleotide sequence ID" value="NZ_LKET01000051.1"/>
</dbReference>
<dbReference type="STRING" id="36849.OXPF_37340"/>
<evidence type="ECO:0000313" key="1">
    <source>
        <dbReference type="EMBL" id="KPU42965.1"/>
    </source>
</evidence>
<protein>
    <submittedName>
        <fullName evidence="1">Uncharacterized protein</fullName>
    </submittedName>
</protein>
<sequence>MKFNEHCPLKKCTISEAECIEIIAELCDLKTEGHTKAIRENFGLSNKQTLKICEGCSNYKKS</sequence>
<keyword evidence="2" id="KW-1185">Reference proteome</keyword>
<accession>A0A0P8W521</accession>
<gene>
    <name evidence="1" type="ORF">OXPF_37340</name>
</gene>
<reference evidence="1 2" key="1">
    <citation type="submission" date="2015-09" db="EMBL/GenBank/DDBJ databases">
        <title>Genome sequence of Oxobacter pfennigii DSM 3222.</title>
        <authorList>
            <person name="Poehlein A."/>
            <person name="Bengelsdorf F.R."/>
            <person name="Schiel-Bengelsdorf B."/>
            <person name="Duerre P."/>
            <person name="Daniel R."/>
        </authorList>
    </citation>
    <scope>NUCLEOTIDE SEQUENCE [LARGE SCALE GENOMIC DNA]</scope>
    <source>
        <strain evidence="1 2">DSM 3222</strain>
    </source>
</reference>
<dbReference type="AlphaFoldDB" id="A0A0P8W521"/>
<organism evidence="1 2">
    <name type="scientific">Oxobacter pfennigii</name>
    <dbReference type="NCBI Taxonomy" id="36849"/>
    <lineage>
        <taxon>Bacteria</taxon>
        <taxon>Bacillati</taxon>
        <taxon>Bacillota</taxon>
        <taxon>Clostridia</taxon>
        <taxon>Eubacteriales</taxon>
        <taxon>Clostridiaceae</taxon>
        <taxon>Oxobacter</taxon>
    </lineage>
</organism>
<name>A0A0P8W521_9CLOT</name>
<dbReference type="Proteomes" id="UP000050326">
    <property type="component" value="Unassembled WGS sequence"/>
</dbReference>
<evidence type="ECO:0000313" key="2">
    <source>
        <dbReference type="Proteomes" id="UP000050326"/>
    </source>
</evidence>
<proteinExistence type="predicted"/>
<comment type="caution">
    <text evidence="1">The sequence shown here is derived from an EMBL/GenBank/DDBJ whole genome shotgun (WGS) entry which is preliminary data.</text>
</comment>